<reference evidence="2" key="1">
    <citation type="submission" date="2022-08" db="UniProtKB">
        <authorList>
            <consortium name="EnsemblMetazoa"/>
        </authorList>
    </citation>
    <scope>IDENTIFICATION</scope>
    <source>
        <strain evidence="2">EBRO</strain>
    </source>
</reference>
<dbReference type="InterPro" id="IPR034257">
    <property type="entry name" value="Acinus_RRM"/>
</dbReference>
<dbReference type="EnsemblMetazoa" id="AATE005509-RA">
    <property type="protein sequence ID" value="AATE005509-PA.1"/>
    <property type="gene ID" value="AATE005509"/>
</dbReference>
<feature type="compositionally biased region" description="Low complexity" evidence="1">
    <location>
        <begin position="311"/>
        <end position="322"/>
    </location>
</feature>
<feature type="region of interest" description="Disordered" evidence="1">
    <location>
        <begin position="849"/>
        <end position="930"/>
    </location>
</feature>
<sequence>MRRKQNAGVSTPEKATPRRSTRGRGRRSPSKSPEPEPDTDERDYDVAQDEEKNSSSDEESTSRKGTGKTRGARGRSTSSRRKTDERPPSRARRNSRREKEPQEENVDEAAVDENGAEMQEVQSKQGDHVDTGTAPSSGEVMEPIPEEETPDDTESTPAVRGTDAGEEEERQDEHDGSKEDEMAEHDDKREASDAGENAPAVSVISRELEEESKASEDTEEKVSQKNGDEEEEETQDDGDKQEKAHSRDEDAHDDSKEVVNNRSRTREESDSNESGQEEGEIVGKDGEQRVEDKDESTSGSNEEESKRADDTSPATVAVSASAAEEDGKKITSTDKGQEKPKDDEEGKKTKASIQPLPPRRRPRFSSRPDQDLSPVKPVPGDTDQNDDELEAGEIKDTDQSMPEANANVAENSPVKEAPRIRPLQRKRRWLSSKNADSKPAVITISTDSLKNIISDVKPVPLADVKLDSSSEPEGADGSVSTEEDDKERTRQRNSRGSIDSNTQQPQLRRSVSNSAEKENIQVMEEGPEEENANEDGVLPKQKPPMEKITVTRKISIVSDDGSIATGAAGTGTVRPPSPAKHHTSNILYITNLVRPFTVLQLKGLLARTGKIVENGFWIDKIKSKCFVKYETEDEATETRHALHGIRWPVSNPKCLIVDFGGEEAMEKAILSTLEDGAIRSTVDGAKEGKEFGWSRDASKKDENTPRPVREWDLGKKETLDQERDRNGRPVGRDRERETFDEKDKSIADRTGRDRERDRGRAEDGQRDARGNRMDASTGDRSQERKRSTDPEFGRDRRRSASMSPARKLKKKENEPPIRLLDDLFRKTKATPCIYWLPLTTEQIAVKEEQRRKNMAEHQRRLDEQRKLQEEERERERKRERERRERERERDRERELDRERDRERDRDRDRDRRRTRSRERSRDDGGRRRHR</sequence>
<dbReference type="GO" id="GO:0071011">
    <property type="term" value="C:precatalytic spliceosome"/>
    <property type="evidence" value="ECO:0007669"/>
    <property type="project" value="TreeGrafter"/>
</dbReference>
<dbReference type="PANTHER" id="PTHR46589:SF1">
    <property type="entry name" value="APOPTOTIC CHROMATIN CONDENSATION INDUCER IN THE NUCLEUS"/>
    <property type="match status" value="1"/>
</dbReference>
<dbReference type="GO" id="GO:0008380">
    <property type="term" value="P:RNA splicing"/>
    <property type="evidence" value="ECO:0007669"/>
    <property type="project" value="TreeGrafter"/>
</dbReference>
<protein>
    <submittedName>
        <fullName evidence="2">Uncharacterized protein</fullName>
    </submittedName>
</protein>
<accession>A0A182IU32</accession>
<evidence type="ECO:0000313" key="2">
    <source>
        <dbReference type="EnsemblMetazoa" id="AATE005509-PA.1"/>
    </source>
</evidence>
<dbReference type="STRING" id="41427.A0A182IU32"/>
<feature type="compositionally biased region" description="Acidic residues" evidence="1">
    <location>
        <begin position="144"/>
        <end position="154"/>
    </location>
</feature>
<dbReference type="AlphaFoldDB" id="A0A182IU32"/>
<feature type="compositionally biased region" description="Basic and acidic residues" evidence="1">
    <location>
        <begin position="211"/>
        <end position="227"/>
    </location>
</feature>
<feature type="compositionally biased region" description="Polar residues" evidence="1">
    <location>
        <begin position="494"/>
        <end position="514"/>
    </location>
</feature>
<dbReference type="Gene3D" id="3.30.70.330">
    <property type="match status" value="1"/>
</dbReference>
<dbReference type="InterPro" id="IPR035979">
    <property type="entry name" value="RBD_domain_sf"/>
</dbReference>
<dbReference type="Pfam" id="PF16294">
    <property type="entry name" value="RSB_motif"/>
    <property type="match status" value="1"/>
</dbReference>
<dbReference type="PROSITE" id="PS50102">
    <property type="entry name" value="RRM"/>
    <property type="match status" value="1"/>
</dbReference>
<dbReference type="VEuPathDB" id="VectorBase:AATE005509"/>
<feature type="region of interest" description="Disordered" evidence="1">
    <location>
        <begin position="689"/>
        <end position="815"/>
    </location>
</feature>
<feature type="compositionally biased region" description="Acidic residues" evidence="1">
    <location>
        <begin position="35"/>
        <end position="48"/>
    </location>
</feature>
<dbReference type="SUPFAM" id="SSF54928">
    <property type="entry name" value="RNA-binding domain, RBD"/>
    <property type="match status" value="1"/>
</dbReference>
<feature type="compositionally biased region" description="Basic and acidic residues" evidence="1">
    <location>
        <begin position="689"/>
        <end position="772"/>
    </location>
</feature>
<feature type="compositionally biased region" description="Basic and acidic residues" evidence="1">
    <location>
        <begin position="281"/>
        <end position="296"/>
    </location>
</feature>
<dbReference type="InterPro" id="IPR052793">
    <property type="entry name" value="EJC-associated_protein"/>
</dbReference>
<dbReference type="InterPro" id="IPR000504">
    <property type="entry name" value="RRM_dom"/>
</dbReference>
<feature type="compositionally biased region" description="Basic and acidic residues" evidence="1">
    <location>
        <begin position="325"/>
        <end position="348"/>
    </location>
</feature>
<name>A0A182IU32_ANOAO</name>
<dbReference type="InterPro" id="IPR012677">
    <property type="entry name" value="Nucleotide-bd_a/b_plait_sf"/>
</dbReference>
<evidence type="ECO:0000256" key="1">
    <source>
        <dbReference type="SAM" id="MobiDB-lite"/>
    </source>
</evidence>
<dbReference type="GO" id="GO:0003723">
    <property type="term" value="F:RNA binding"/>
    <property type="evidence" value="ECO:0007669"/>
    <property type="project" value="UniProtKB-UniRule"/>
</dbReference>
<dbReference type="CDD" id="cd12432">
    <property type="entry name" value="RRM_ACINU"/>
    <property type="match status" value="1"/>
</dbReference>
<dbReference type="InterPro" id="IPR032552">
    <property type="entry name" value="RSB_motif"/>
</dbReference>
<proteinExistence type="predicted"/>
<feature type="compositionally biased region" description="Basic and acidic residues" evidence="1">
    <location>
        <begin position="171"/>
        <end position="192"/>
    </location>
</feature>
<feature type="compositionally biased region" description="Basic and acidic residues" evidence="1">
    <location>
        <begin position="237"/>
        <end position="269"/>
    </location>
</feature>
<feature type="region of interest" description="Disordered" evidence="1">
    <location>
        <begin position="1"/>
        <end position="545"/>
    </location>
</feature>
<organism evidence="2">
    <name type="scientific">Anopheles atroparvus</name>
    <name type="common">European mosquito</name>
    <dbReference type="NCBI Taxonomy" id="41427"/>
    <lineage>
        <taxon>Eukaryota</taxon>
        <taxon>Metazoa</taxon>
        <taxon>Ecdysozoa</taxon>
        <taxon>Arthropoda</taxon>
        <taxon>Hexapoda</taxon>
        <taxon>Insecta</taxon>
        <taxon>Pterygota</taxon>
        <taxon>Neoptera</taxon>
        <taxon>Endopterygota</taxon>
        <taxon>Diptera</taxon>
        <taxon>Nematocera</taxon>
        <taxon>Culicoidea</taxon>
        <taxon>Culicidae</taxon>
        <taxon>Anophelinae</taxon>
        <taxon>Anopheles</taxon>
    </lineage>
</organism>
<feature type="compositionally biased region" description="Basic residues" evidence="1">
    <location>
        <begin position="17"/>
        <end position="29"/>
    </location>
</feature>
<dbReference type="GO" id="GO:0061574">
    <property type="term" value="C:ASAP complex"/>
    <property type="evidence" value="ECO:0007669"/>
    <property type="project" value="TreeGrafter"/>
</dbReference>
<feature type="compositionally biased region" description="Acidic residues" evidence="1">
    <location>
        <begin position="103"/>
        <end position="115"/>
    </location>
</feature>
<feature type="compositionally biased region" description="Basic and acidic residues" evidence="1">
    <location>
        <begin position="780"/>
        <end position="794"/>
    </location>
</feature>
<dbReference type="PANTHER" id="PTHR46589">
    <property type="entry name" value="APOPTOTIC CHROMATIN CONDENSATION INDUCER IN THE NUCLEUS"/>
    <property type="match status" value="1"/>
</dbReference>